<reference evidence="1 2" key="1">
    <citation type="submission" date="2020-06" db="EMBL/GenBank/DDBJ databases">
        <title>Pseudomonas eucalypticola sp. nov., an endophyte of Eucalyptus dunnii leaves with biocontrol ability of eucalyptus leaf blight.</title>
        <authorList>
            <person name="Liu Y."/>
            <person name="Song Z."/>
            <person name="Zeng H."/>
            <person name="Lu M."/>
            <person name="Wang X."/>
            <person name="Lian X."/>
            <person name="Zhang Q."/>
        </authorList>
    </citation>
    <scope>NUCLEOTIDE SEQUENCE [LARGE SCALE GENOMIC DNA]</scope>
    <source>
        <strain evidence="1 2">NP-1</strain>
    </source>
</reference>
<proteinExistence type="predicted"/>
<evidence type="ECO:0000313" key="2">
    <source>
        <dbReference type="Proteomes" id="UP000509568"/>
    </source>
</evidence>
<accession>A0A7D5D7A8</accession>
<sequence length="139" mass="15528">MKLKRKALRARPAKLLAEEVPVAIQDALQDQLRAYLGRGFTPVLLGSGGRDGSRRYHLQIHHDKSGQFLELHGDFNSRCAEDIFKVAHQMKTLLAPAPSALGANVRLIARITDLPCPEPLRKIARRLTGNARHFQFADD</sequence>
<dbReference type="EMBL" id="CP056030">
    <property type="protein sequence ID" value="QKZ04552.1"/>
    <property type="molecule type" value="Genomic_DNA"/>
</dbReference>
<dbReference type="AlphaFoldDB" id="A0A7D5D7A8"/>
<evidence type="ECO:0000313" key="1">
    <source>
        <dbReference type="EMBL" id="QKZ04552.1"/>
    </source>
</evidence>
<organism evidence="1 2">
    <name type="scientific">Pseudomonas eucalypticola</name>
    <dbReference type="NCBI Taxonomy" id="2599595"/>
    <lineage>
        <taxon>Bacteria</taxon>
        <taxon>Pseudomonadati</taxon>
        <taxon>Pseudomonadota</taxon>
        <taxon>Gammaproteobacteria</taxon>
        <taxon>Pseudomonadales</taxon>
        <taxon>Pseudomonadaceae</taxon>
        <taxon>Pseudomonas</taxon>
    </lineage>
</organism>
<gene>
    <name evidence="1" type="ORF">HWQ56_12475</name>
</gene>
<keyword evidence="2" id="KW-1185">Reference proteome</keyword>
<name>A0A7D5D7A8_9PSED</name>
<dbReference type="RefSeq" id="WP_176570676.1">
    <property type="nucleotide sequence ID" value="NZ_CP056030.1"/>
</dbReference>
<dbReference type="KEGG" id="pez:HWQ56_12475"/>
<protein>
    <submittedName>
        <fullName evidence="1">Uncharacterized protein</fullName>
    </submittedName>
</protein>
<dbReference type="Proteomes" id="UP000509568">
    <property type="component" value="Chromosome"/>
</dbReference>